<accession>A0ABN8N2N0</accession>
<gene>
    <name evidence="1" type="ORF">PEVE_00040339</name>
</gene>
<organism evidence="1 2">
    <name type="scientific">Porites evermanni</name>
    <dbReference type="NCBI Taxonomy" id="104178"/>
    <lineage>
        <taxon>Eukaryota</taxon>
        <taxon>Metazoa</taxon>
        <taxon>Cnidaria</taxon>
        <taxon>Anthozoa</taxon>
        <taxon>Hexacorallia</taxon>
        <taxon>Scleractinia</taxon>
        <taxon>Fungiina</taxon>
        <taxon>Poritidae</taxon>
        <taxon>Porites</taxon>
    </lineage>
</organism>
<feature type="non-terminal residue" evidence="1">
    <location>
        <position position="1"/>
    </location>
</feature>
<evidence type="ECO:0000313" key="2">
    <source>
        <dbReference type="Proteomes" id="UP001159427"/>
    </source>
</evidence>
<feature type="non-terminal residue" evidence="1">
    <location>
        <position position="210"/>
    </location>
</feature>
<comment type="caution">
    <text evidence="1">The sequence shown here is derived from an EMBL/GenBank/DDBJ whole genome shotgun (WGS) entry which is preliminary data.</text>
</comment>
<proteinExistence type="predicted"/>
<dbReference type="EMBL" id="CALNXI010000732">
    <property type="protein sequence ID" value="CAH3041634.1"/>
    <property type="molecule type" value="Genomic_DNA"/>
</dbReference>
<reference evidence="1 2" key="1">
    <citation type="submission" date="2022-05" db="EMBL/GenBank/DDBJ databases">
        <authorList>
            <consortium name="Genoscope - CEA"/>
            <person name="William W."/>
        </authorList>
    </citation>
    <scope>NUCLEOTIDE SEQUENCE [LARGE SCALE GENOMIC DNA]</scope>
</reference>
<name>A0ABN8N2N0_9CNID</name>
<keyword evidence="2" id="KW-1185">Reference proteome</keyword>
<protein>
    <submittedName>
        <fullName evidence="1">Uncharacterized protein</fullName>
    </submittedName>
</protein>
<sequence>INNTDPSADDLRNNIITEAIVSSLTTLDNKFSLPCAVDYATQKGKTGEAMANEFETHLKTVQTCEACQRRTPGQRNILKLENIRCESFCNVCYEKKDVWKECLEKGVGVIALIMASFVLLSILPDCPHVGKSLKGSFSNWWLKYGDERSNLAQLRTLQNRSDNTTKEKFRKLLPKNDHVKNKDRQDPSAVLELTKQSVIDELSQTRYVCQ</sequence>
<dbReference type="Proteomes" id="UP001159427">
    <property type="component" value="Unassembled WGS sequence"/>
</dbReference>
<evidence type="ECO:0000313" key="1">
    <source>
        <dbReference type="EMBL" id="CAH3041634.1"/>
    </source>
</evidence>